<feature type="domain" description="RDD" evidence="6">
    <location>
        <begin position="10"/>
        <end position="166"/>
    </location>
</feature>
<feature type="transmembrane region" description="Helical" evidence="5">
    <location>
        <begin position="130"/>
        <end position="149"/>
    </location>
</feature>
<keyword evidence="8" id="KW-1185">Reference proteome</keyword>
<evidence type="ECO:0000256" key="2">
    <source>
        <dbReference type="ARBA" id="ARBA00022692"/>
    </source>
</evidence>
<accession>A0A1W1ZU27</accession>
<feature type="transmembrane region" description="Helical" evidence="5">
    <location>
        <begin position="49"/>
        <end position="68"/>
    </location>
</feature>
<dbReference type="RefSeq" id="WP_084283439.1">
    <property type="nucleotide sequence ID" value="NZ_FWXJ01000006.1"/>
</dbReference>
<keyword evidence="3 5" id="KW-1133">Transmembrane helix</keyword>
<keyword evidence="2 5" id="KW-0812">Transmembrane</keyword>
<dbReference type="GO" id="GO:0016020">
    <property type="term" value="C:membrane"/>
    <property type="evidence" value="ECO:0007669"/>
    <property type="project" value="UniProtKB-SubCell"/>
</dbReference>
<dbReference type="Proteomes" id="UP000192708">
    <property type="component" value="Unassembled WGS sequence"/>
</dbReference>
<evidence type="ECO:0000313" key="7">
    <source>
        <dbReference type="EMBL" id="SMC51588.1"/>
    </source>
</evidence>
<feature type="transmembrane region" description="Helical" evidence="5">
    <location>
        <begin position="98"/>
        <end position="118"/>
    </location>
</feature>
<organism evidence="7 8">
    <name type="scientific">Polynucleobacter kasalickyi</name>
    <dbReference type="NCBI Taxonomy" id="1938817"/>
    <lineage>
        <taxon>Bacteria</taxon>
        <taxon>Pseudomonadati</taxon>
        <taxon>Pseudomonadota</taxon>
        <taxon>Betaproteobacteria</taxon>
        <taxon>Burkholderiales</taxon>
        <taxon>Burkholderiaceae</taxon>
        <taxon>Polynucleobacter</taxon>
    </lineage>
</organism>
<evidence type="ECO:0000256" key="1">
    <source>
        <dbReference type="ARBA" id="ARBA00004141"/>
    </source>
</evidence>
<evidence type="ECO:0000313" key="8">
    <source>
        <dbReference type="Proteomes" id="UP000192708"/>
    </source>
</evidence>
<evidence type="ECO:0000256" key="4">
    <source>
        <dbReference type="ARBA" id="ARBA00023136"/>
    </source>
</evidence>
<dbReference type="InterPro" id="IPR010432">
    <property type="entry name" value="RDD"/>
</dbReference>
<dbReference type="EMBL" id="FWXJ01000006">
    <property type="protein sequence ID" value="SMC51588.1"/>
    <property type="molecule type" value="Genomic_DNA"/>
</dbReference>
<dbReference type="OrthoDB" id="5298807at2"/>
<comment type="subcellular location">
    <subcellularLocation>
        <location evidence="1">Membrane</location>
        <topology evidence="1">Multi-pass membrane protein</topology>
    </subcellularLocation>
</comment>
<feature type="transmembrane region" description="Helical" evidence="5">
    <location>
        <begin position="21"/>
        <end position="43"/>
    </location>
</feature>
<protein>
    <submittedName>
        <fullName evidence="7">RDD family protein</fullName>
    </submittedName>
</protein>
<name>A0A1W1ZU27_9BURK</name>
<evidence type="ECO:0000256" key="3">
    <source>
        <dbReference type="ARBA" id="ARBA00022989"/>
    </source>
</evidence>
<keyword evidence="4 5" id="KW-0472">Membrane</keyword>
<dbReference type="STRING" id="1938817.SAMN06296008_106109"/>
<dbReference type="AlphaFoldDB" id="A0A1W1ZU27"/>
<reference evidence="7 8" key="1">
    <citation type="submission" date="2017-04" db="EMBL/GenBank/DDBJ databases">
        <authorList>
            <person name="Afonso C.L."/>
            <person name="Miller P.J."/>
            <person name="Scott M.A."/>
            <person name="Spackman E."/>
            <person name="Goraichik I."/>
            <person name="Dimitrov K.M."/>
            <person name="Suarez D.L."/>
            <person name="Swayne D.E."/>
        </authorList>
    </citation>
    <scope>NUCLEOTIDE SEQUENCE [LARGE SCALE GENOMIC DNA]</scope>
    <source>
        <strain evidence="7 8">VK13</strain>
    </source>
</reference>
<proteinExistence type="predicted"/>
<dbReference type="Pfam" id="PF06271">
    <property type="entry name" value="RDD"/>
    <property type="match status" value="1"/>
</dbReference>
<evidence type="ECO:0000259" key="6">
    <source>
        <dbReference type="Pfam" id="PF06271"/>
    </source>
</evidence>
<gene>
    <name evidence="7" type="ORF">SAMN06296008_106109</name>
</gene>
<evidence type="ECO:0000256" key="5">
    <source>
        <dbReference type="SAM" id="Phobius"/>
    </source>
</evidence>
<sequence length="176" mass="20387">MDNFYPAVTIKRRIYVGLYEMLILLGVWALGYLVPTLLLGILFNIQLPSWLAFGIVYLLFGVYFVWYWKNTGQTLAMQTWHVKLVDLEGNLLSKNQGLIRYALSTLWLIPTVIIYGALKMILGHSIGNWPTIELMFFMALVFWPLTCLFDKDRINGRQSLVDRLAKTKLIQLPKNK</sequence>